<organism evidence="4 5">
    <name type="scientific">Lederbergia lenta</name>
    <name type="common">Bacillus lentus</name>
    <dbReference type="NCBI Taxonomy" id="1467"/>
    <lineage>
        <taxon>Bacteria</taxon>
        <taxon>Bacillati</taxon>
        <taxon>Bacillota</taxon>
        <taxon>Bacilli</taxon>
        <taxon>Bacillales</taxon>
        <taxon>Bacillaceae</taxon>
        <taxon>Lederbergia</taxon>
    </lineage>
</organism>
<proteinExistence type="predicted"/>
<evidence type="ECO:0000313" key="5">
    <source>
        <dbReference type="Proteomes" id="UP000249134"/>
    </source>
</evidence>
<dbReference type="GO" id="GO:0004560">
    <property type="term" value="F:alpha-L-fucosidase activity"/>
    <property type="evidence" value="ECO:0007669"/>
    <property type="project" value="InterPro"/>
</dbReference>
<dbReference type="InterPro" id="IPR008928">
    <property type="entry name" value="6-hairpin_glycosidase_sf"/>
</dbReference>
<feature type="domain" description="Alpha fucosidase A-like C-terminal" evidence="2">
    <location>
        <begin position="694"/>
        <end position="787"/>
    </location>
</feature>
<dbReference type="Pfam" id="PF21307">
    <property type="entry name" value="Glyco_hydro_95_C"/>
    <property type="match status" value="1"/>
</dbReference>
<name>A0A2X4VU92_LEDLE</name>
<dbReference type="Pfam" id="PF14498">
    <property type="entry name" value="Glyco_hyd_65N_2"/>
    <property type="match status" value="1"/>
</dbReference>
<dbReference type="Proteomes" id="UP000249134">
    <property type="component" value="Chromosome 1"/>
</dbReference>
<dbReference type="InterPro" id="IPR027414">
    <property type="entry name" value="GH95_N_dom"/>
</dbReference>
<dbReference type="PIRSF" id="PIRSF007663">
    <property type="entry name" value="UCP007663"/>
    <property type="match status" value="1"/>
</dbReference>
<dbReference type="Gene3D" id="1.50.10.10">
    <property type="match status" value="1"/>
</dbReference>
<reference evidence="4 5" key="1">
    <citation type="submission" date="2018-06" db="EMBL/GenBank/DDBJ databases">
        <authorList>
            <consortium name="Pathogen Informatics"/>
            <person name="Doyle S."/>
        </authorList>
    </citation>
    <scope>NUCLEOTIDE SEQUENCE [LARGE SCALE GENOMIC DNA]</scope>
    <source>
        <strain evidence="4 5">NCTC4824</strain>
    </source>
</reference>
<feature type="domain" description="Glycosyl hydrolase family 95 N-terminal" evidence="1">
    <location>
        <begin position="4"/>
        <end position="252"/>
    </location>
</feature>
<evidence type="ECO:0000313" key="4">
    <source>
        <dbReference type="EMBL" id="SQI53899.1"/>
    </source>
</evidence>
<dbReference type="KEGG" id="blen:NCTC4824_01163"/>
<protein>
    <submittedName>
        <fullName evidence="4">Alpha-fucosidase</fullName>
    </submittedName>
</protein>
<sequence>MNLLSYSKAANVWTEALPLGNGRIGAMHFGGIETDRFQLNEDTLWSGPPKKNKKYDDQESLQKVRKLIDEKKYEDAISETKNMFGPYTQAYMPLGNLMIHYLHGDVAQRYERTLDINQAISKVKYTVGKIEFTREAFISHPHQVLAIHLTSSIEKKLNVNITLDSLLKYRTSYEEDEIILQGVCPESCAPSYFHDNEQPIIYGEFGETQAIHFEGRLGVIVEDGDIESQNGIISIRQATKATLYFSVATSFNGFDQLPGTDFGKLTKQNEMYLSKAMSIPYEQLKAMHIQDYQHLFKRVEFSLEDGKSREQQDTDVRIKKNGANDLGMVELLFQYGRYLMIASSREGTQPANLQGIWNDLTRAPWSSNYTLNINAEMNYWPAEVTNLAECHRPLLEAIKELSVNGEKVVHERYGLNGWTAHHNTDVWRHADPVGDDRHGDPNWAFWPMAGPWLCRHLWEHYIYSQDKEYLEKEALPIMEGAAAFCLDWLIEDENGYLITSPSTSPEHHFYAENGQEGSVTKGATMDLQVIWDLFSNCIEAAEVLNMDNEWIQQVKVAKDRLHPLQIGKYGQLQEWLIDYEDVEPHHRHVSHLYGLYPGHQIIDGPLLEAAKQTLNRRGDEGTGWSLGWKICLWARLKDGERVNQLLDQLFNIVSANREVFIGGGLYPNLLGAHPPFQIDGNFGYTAGVAEMIIQSHKGYVELLPALPSTWLEGRLTGVRVHGGFELNLSWNKMQVSKLEVTCKADNPFVLKTSEPIIFREEGKEEKRIDSVDGLIEIEMEKNQQYQIDLVPGTQTNSKQF</sequence>
<dbReference type="InterPro" id="IPR012341">
    <property type="entry name" value="6hp_glycosidase-like_sf"/>
</dbReference>
<dbReference type="STRING" id="1348624.GCA_001591545_00259"/>
<dbReference type="Pfam" id="PF22124">
    <property type="entry name" value="Glyco_hydro_95_cat"/>
    <property type="match status" value="1"/>
</dbReference>
<dbReference type="InterPro" id="IPR054363">
    <property type="entry name" value="GH95_cat"/>
</dbReference>
<dbReference type="PANTHER" id="PTHR31084:SF0">
    <property type="entry name" value="ALPHA-L-FUCOSIDASE 2"/>
    <property type="match status" value="1"/>
</dbReference>
<evidence type="ECO:0000259" key="1">
    <source>
        <dbReference type="Pfam" id="PF14498"/>
    </source>
</evidence>
<evidence type="ECO:0000259" key="2">
    <source>
        <dbReference type="Pfam" id="PF21307"/>
    </source>
</evidence>
<accession>A0A2X4VU92</accession>
<dbReference type="InterPro" id="IPR016518">
    <property type="entry name" value="Alpha-L-fucosidase"/>
</dbReference>
<keyword evidence="5" id="KW-1185">Reference proteome</keyword>
<dbReference type="EMBL" id="LS483476">
    <property type="protein sequence ID" value="SQI53899.1"/>
    <property type="molecule type" value="Genomic_DNA"/>
</dbReference>
<dbReference type="PANTHER" id="PTHR31084">
    <property type="entry name" value="ALPHA-L-FUCOSIDASE 2"/>
    <property type="match status" value="1"/>
</dbReference>
<dbReference type="InterPro" id="IPR049053">
    <property type="entry name" value="AFCA-like_C"/>
</dbReference>
<evidence type="ECO:0000259" key="3">
    <source>
        <dbReference type="Pfam" id="PF22124"/>
    </source>
</evidence>
<feature type="domain" description="Glycosyl hydrolase family 95 catalytic" evidence="3">
    <location>
        <begin position="281"/>
        <end position="692"/>
    </location>
</feature>
<dbReference type="AlphaFoldDB" id="A0A2X4VU92"/>
<dbReference type="RefSeq" id="WP_066136387.1">
    <property type="nucleotide sequence ID" value="NZ_CBCSGM010000001.1"/>
</dbReference>
<dbReference type="GO" id="GO:0005975">
    <property type="term" value="P:carbohydrate metabolic process"/>
    <property type="evidence" value="ECO:0007669"/>
    <property type="project" value="InterPro"/>
</dbReference>
<dbReference type="SUPFAM" id="SSF48208">
    <property type="entry name" value="Six-hairpin glycosidases"/>
    <property type="match status" value="1"/>
</dbReference>
<dbReference type="FunFam" id="1.50.10.10:FF:000028">
    <property type="entry name" value="Alpha-L-fucosidase 2"/>
    <property type="match status" value="1"/>
</dbReference>
<gene>
    <name evidence="4" type="ORF">NCTC4824_01163</name>
</gene>